<protein>
    <submittedName>
        <fullName evidence="3">Uncharacterized protein</fullName>
    </submittedName>
</protein>
<gene>
    <name evidence="3" type="ORF">AQ490_09900</name>
</gene>
<evidence type="ECO:0000256" key="2">
    <source>
        <dbReference type="SAM" id="Phobius"/>
    </source>
</evidence>
<feature type="compositionally biased region" description="Gly residues" evidence="1">
    <location>
        <begin position="334"/>
        <end position="356"/>
    </location>
</feature>
<feature type="compositionally biased region" description="Low complexity" evidence="1">
    <location>
        <begin position="357"/>
        <end position="368"/>
    </location>
</feature>
<feature type="transmembrane region" description="Helical" evidence="2">
    <location>
        <begin position="20"/>
        <end position="40"/>
    </location>
</feature>
<evidence type="ECO:0000313" key="4">
    <source>
        <dbReference type="Proteomes" id="UP000050867"/>
    </source>
</evidence>
<evidence type="ECO:0000256" key="1">
    <source>
        <dbReference type="SAM" id="MobiDB-lite"/>
    </source>
</evidence>
<keyword evidence="2" id="KW-0472">Membrane</keyword>
<feature type="transmembrane region" description="Helical" evidence="2">
    <location>
        <begin position="185"/>
        <end position="204"/>
    </location>
</feature>
<comment type="caution">
    <text evidence="3">The sequence shown here is derived from an EMBL/GenBank/DDBJ whole genome shotgun (WGS) entry which is preliminary data.</text>
</comment>
<accession>A0A0T6LMG4</accession>
<reference evidence="3 4" key="1">
    <citation type="submission" date="2015-10" db="EMBL/GenBank/DDBJ databases">
        <title>Draft genome sequence of pyrrolomycin-producing Streptomyces vitaminophilus.</title>
        <authorList>
            <person name="Graham D.E."/>
            <person name="Mahan K.M."/>
            <person name="Klingeman D.M."/>
            <person name="Hettich R.L."/>
            <person name="Parry R.J."/>
        </authorList>
    </citation>
    <scope>NUCLEOTIDE SEQUENCE [LARGE SCALE GENOMIC DNA]</scope>
    <source>
        <strain evidence="3 4">ATCC 31673</strain>
    </source>
</reference>
<feature type="transmembrane region" description="Helical" evidence="2">
    <location>
        <begin position="75"/>
        <end position="105"/>
    </location>
</feature>
<organism evidence="3 4">
    <name type="scientific">Wenjunlia vitaminophila</name>
    <name type="common">Streptomyces vitaminophilus</name>
    <dbReference type="NCBI Taxonomy" id="76728"/>
    <lineage>
        <taxon>Bacteria</taxon>
        <taxon>Bacillati</taxon>
        <taxon>Actinomycetota</taxon>
        <taxon>Actinomycetes</taxon>
        <taxon>Kitasatosporales</taxon>
        <taxon>Streptomycetaceae</taxon>
        <taxon>Wenjunlia</taxon>
    </lineage>
</organism>
<dbReference type="eggNOG" id="ENOG5034BSQ">
    <property type="taxonomic scope" value="Bacteria"/>
</dbReference>
<name>A0A0T6LMG4_WENVI</name>
<keyword evidence="2" id="KW-1133">Transmembrane helix</keyword>
<feature type="transmembrane region" description="Helical" evidence="2">
    <location>
        <begin position="293"/>
        <end position="314"/>
    </location>
</feature>
<keyword evidence="2" id="KW-0812">Transmembrane</keyword>
<feature type="transmembrane region" description="Helical" evidence="2">
    <location>
        <begin position="231"/>
        <end position="249"/>
    </location>
</feature>
<dbReference type="AlphaFoldDB" id="A0A0T6LMG4"/>
<feature type="transmembrane region" description="Helical" evidence="2">
    <location>
        <begin position="256"/>
        <end position="277"/>
    </location>
</feature>
<proteinExistence type="predicted"/>
<sequence>MSQIHPANFTHQRLVLTRDARGFAGVLCALLALYTLVAIIRDIAEVGLHDMFWSWVYGAGFTADYKVTTQLDLQFLVLFLAGVAFCRTAAALPGLVTVGVLTVVLRAAPLLALVSIDAYDGFETVSYGKWALATLITELVLGLVLLLVVLVGRRPANAPTGPGGPPPEPALPPVAPKPAGAVASLLLLGGAALAGAAWQIYLLVDLEWDGYKYLLTGETPDRALTEVQPAVYAWAAVVFFGVAALAGAARSAASRPAGLIAGWMLLVVGVLDVTSYIDSDWFLDTDILGTDDVLWQLTSIYYIVAGLAVLLALLPTEPADHSGQPAPAWQPTGPGWGQPGPMGGPGAPAPGWGPGAPGAAPQQPHWGPAMPPGPPPPPQGGYGPPPQDGRQGW</sequence>
<feature type="transmembrane region" description="Helical" evidence="2">
    <location>
        <begin position="130"/>
        <end position="151"/>
    </location>
</feature>
<dbReference type="Proteomes" id="UP000050867">
    <property type="component" value="Unassembled WGS sequence"/>
</dbReference>
<feature type="region of interest" description="Disordered" evidence="1">
    <location>
        <begin position="320"/>
        <end position="393"/>
    </location>
</feature>
<evidence type="ECO:0000313" key="3">
    <source>
        <dbReference type="EMBL" id="KRV47058.1"/>
    </source>
</evidence>
<dbReference type="EMBL" id="LLZU01000038">
    <property type="protein sequence ID" value="KRV47058.1"/>
    <property type="molecule type" value="Genomic_DNA"/>
</dbReference>
<feature type="compositionally biased region" description="Pro residues" evidence="1">
    <location>
        <begin position="369"/>
        <end position="387"/>
    </location>
</feature>
<dbReference type="RefSeq" id="WP_018381807.1">
    <property type="nucleotide sequence ID" value="NZ_LLZU01000038.1"/>
</dbReference>
<keyword evidence="4" id="KW-1185">Reference proteome</keyword>
<feature type="compositionally biased region" description="Low complexity" evidence="1">
    <location>
        <begin position="323"/>
        <end position="333"/>
    </location>
</feature>